<dbReference type="AlphaFoldDB" id="G6E8I7"/>
<reference evidence="1 2" key="1">
    <citation type="journal article" date="2012" name="J. Bacteriol.">
        <title>Genome sequence of benzo(a)pyrene-degrading bacterium Novosphingobium pentaromativorans US6-1.</title>
        <authorList>
            <person name="Luo Y.R."/>
            <person name="Kang S.G."/>
            <person name="Kim S.J."/>
            <person name="Kim M.R."/>
            <person name="Li N."/>
            <person name="Lee J.H."/>
            <person name="Kwon K.K."/>
        </authorList>
    </citation>
    <scope>NUCLEOTIDE SEQUENCE [LARGE SCALE GENOMIC DNA]</scope>
    <source>
        <strain evidence="1 2">US6-1</strain>
    </source>
</reference>
<dbReference type="Proteomes" id="UP000004030">
    <property type="component" value="Unassembled WGS sequence"/>
</dbReference>
<comment type="caution">
    <text evidence="1">The sequence shown here is derived from an EMBL/GenBank/DDBJ whole genome shotgun (WGS) entry which is preliminary data.</text>
</comment>
<keyword evidence="2" id="KW-1185">Reference proteome</keyword>
<organism evidence="1 2">
    <name type="scientific">Novosphingobium pentaromativorans US6-1</name>
    <dbReference type="NCBI Taxonomy" id="1088721"/>
    <lineage>
        <taxon>Bacteria</taxon>
        <taxon>Pseudomonadati</taxon>
        <taxon>Pseudomonadota</taxon>
        <taxon>Alphaproteobacteria</taxon>
        <taxon>Sphingomonadales</taxon>
        <taxon>Sphingomonadaceae</taxon>
        <taxon>Novosphingobium</taxon>
    </lineage>
</organism>
<evidence type="ECO:0000313" key="2">
    <source>
        <dbReference type="Proteomes" id="UP000004030"/>
    </source>
</evidence>
<name>G6E8I7_9SPHN</name>
<evidence type="ECO:0000313" key="1">
    <source>
        <dbReference type="EMBL" id="EHJ62527.1"/>
    </source>
</evidence>
<gene>
    <name evidence="1" type="ORF">NSU_0658</name>
</gene>
<accession>G6E8I7</accession>
<dbReference type="EMBL" id="AGFM01000008">
    <property type="protein sequence ID" value="EHJ62527.1"/>
    <property type="molecule type" value="Genomic_DNA"/>
</dbReference>
<proteinExistence type="predicted"/>
<sequence>MFNHSIKWRIATGQCARKLSGDIVWTETERNNVSVARLARQLHPYWHQATCVRLELL</sequence>
<protein>
    <submittedName>
        <fullName evidence="1">Uncharacterized protein</fullName>
    </submittedName>
</protein>
<dbReference type="PATRIC" id="fig|1088721.3.peg.650"/>